<keyword evidence="7 8" id="KW-0520">NAD</keyword>
<keyword evidence="6 8" id="KW-0560">Oxidoreductase</keyword>
<evidence type="ECO:0000256" key="8">
    <source>
        <dbReference type="PIRNR" id="PIRNR000232"/>
    </source>
</evidence>
<evidence type="ECO:0000256" key="2">
    <source>
        <dbReference type="ARBA" id="ARBA00007118"/>
    </source>
</evidence>
<name>A0ABP7T046_9SPHN</name>
<dbReference type="InterPro" id="IPR029479">
    <property type="entry name" value="Nitroreductase"/>
</dbReference>
<dbReference type="InterPro" id="IPR000415">
    <property type="entry name" value="Nitroreductase-like"/>
</dbReference>
<protein>
    <recommendedName>
        <fullName evidence="8">Putative NAD(P)H nitroreductase</fullName>
        <ecNumber evidence="8">1.-.-.-</ecNumber>
    </recommendedName>
</protein>
<evidence type="ECO:0000256" key="7">
    <source>
        <dbReference type="ARBA" id="ARBA00023027"/>
    </source>
</evidence>
<evidence type="ECO:0000256" key="1">
    <source>
        <dbReference type="ARBA" id="ARBA00001917"/>
    </source>
</evidence>
<dbReference type="CDD" id="cd02135">
    <property type="entry name" value="YdjA-like"/>
    <property type="match status" value="1"/>
</dbReference>
<dbReference type="EMBL" id="BAABBQ010000001">
    <property type="protein sequence ID" value="GAA4018818.1"/>
    <property type="molecule type" value="Genomic_DNA"/>
</dbReference>
<dbReference type="Pfam" id="PF00881">
    <property type="entry name" value="Nitroreductase"/>
    <property type="match status" value="1"/>
</dbReference>
<dbReference type="SUPFAM" id="SSF55469">
    <property type="entry name" value="FMN-dependent nitroreductase-like"/>
    <property type="match status" value="1"/>
</dbReference>
<proteinExistence type="inferred from homology"/>
<keyword evidence="11" id="KW-1185">Reference proteome</keyword>
<evidence type="ECO:0000256" key="3">
    <source>
        <dbReference type="ARBA" id="ARBA00022630"/>
    </source>
</evidence>
<comment type="similarity">
    <text evidence="2 8">Belongs to the nitroreductase family.</text>
</comment>
<evidence type="ECO:0000256" key="5">
    <source>
        <dbReference type="ARBA" id="ARBA00022857"/>
    </source>
</evidence>
<feature type="domain" description="Nitroreductase" evidence="9">
    <location>
        <begin position="31"/>
        <end position="175"/>
    </location>
</feature>
<accession>A0ABP7T046</accession>
<dbReference type="EC" id="1.-.-.-" evidence="8"/>
<evidence type="ECO:0000259" key="9">
    <source>
        <dbReference type="Pfam" id="PF00881"/>
    </source>
</evidence>
<comment type="cofactor">
    <cofactor evidence="1 8">
        <name>FMN</name>
        <dbReference type="ChEBI" id="CHEBI:58210"/>
    </cofactor>
</comment>
<reference evidence="11" key="1">
    <citation type="journal article" date="2019" name="Int. J. Syst. Evol. Microbiol.">
        <title>The Global Catalogue of Microorganisms (GCM) 10K type strain sequencing project: providing services to taxonomists for standard genome sequencing and annotation.</title>
        <authorList>
            <consortium name="The Broad Institute Genomics Platform"/>
            <consortium name="The Broad Institute Genome Sequencing Center for Infectious Disease"/>
            <person name="Wu L."/>
            <person name="Ma J."/>
        </authorList>
    </citation>
    <scope>NUCLEOTIDE SEQUENCE [LARGE SCALE GENOMIC DNA]</scope>
    <source>
        <strain evidence="11">JCM 17563</strain>
    </source>
</reference>
<gene>
    <name evidence="10" type="ORF">GCM10022280_18030</name>
</gene>
<dbReference type="PANTHER" id="PTHR43821:SF1">
    <property type="entry name" value="NAD(P)H NITROREDUCTASE YDJA-RELATED"/>
    <property type="match status" value="1"/>
</dbReference>
<keyword evidence="4 8" id="KW-0288">FMN</keyword>
<dbReference type="Proteomes" id="UP001500235">
    <property type="component" value="Unassembled WGS sequence"/>
</dbReference>
<evidence type="ECO:0000313" key="11">
    <source>
        <dbReference type="Proteomes" id="UP001500235"/>
    </source>
</evidence>
<keyword evidence="5 8" id="KW-0521">NADP</keyword>
<evidence type="ECO:0000256" key="4">
    <source>
        <dbReference type="ARBA" id="ARBA00022643"/>
    </source>
</evidence>
<organism evidence="10 11">
    <name type="scientific">Sphingomonas swuensis</name>
    <dbReference type="NCBI Taxonomy" id="977800"/>
    <lineage>
        <taxon>Bacteria</taxon>
        <taxon>Pseudomonadati</taxon>
        <taxon>Pseudomonadota</taxon>
        <taxon>Alphaproteobacteria</taxon>
        <taxon>Sphingomonadales</taxon>
        <taxon>Sphingomonadaceae</taxon>
        <taxon>Sphingomonas</taxon>
    </lineage>
</organism>
<sequence>MSQQPMFNDLSSPLAYLASRRSGRAREMVGPGPTPDQLEAMIAIAARTPDHGKLAPWRFVVVSGEQREELAELLQQALAANHPESTDAHRQKADDFARSGQALVVLVSAPVHGHKIPLWEQELSVGAVSMNLLHAAHAQGFVGSWLTGWAAYDPLVRDSFCTGPHERIAGFFFFGSPARPLEERPRPELATVVRFWDGRI</sequence>
<dbReference type="InterPro" id="IPR052530">
    <property type="entry name" value="NAD(P)H_nitroreductase"/>
</dbReference>
<dbReference type="Gene3D" id="3.40.109.10">
    <property type="entry name" value="NADH Oxidase"/>
    <property type="match status" value="1"/>
</dbReference>
<comment type="caution">
    <text evidence="10">The sequence shown here is derived from an EMBL/GenBank/DDBJ whole genome shotgun (WGS) entry which is preliminary data.</text>
</comment>
<evidence type="ECO:0000256" key="6">
    <source>
        <dbReference type="ARBA" id="ARBA00023002"/>
    </source>
</evidence>
<dbReference type="InterPro" id="IPR026021">
    <property type="entry name" value="YdjA-like"/>
</dbReference>
<dbReference type="PIRSF" id="PIRSF000232">
    <property type="entry name" value="YdjA"/>
    <property type="match status" value="1"/>
</dbReference>
<dbReference type="PANTHER" id="PTHR43821">
    <property type="entry name" value="NAD(P)H NITROREDUCTASE YDJA-RELATED"/>
    <property type="match status" value="1"/>
</dbReference>
<evidence type="ECO:0000313" key="10">
    <source>
        <dbReference type="EMBL" id="GAA4018818.1"/>
    </source>
</evidence>
<keyword evidence="3 8" id="KW-0285">Flavoprotein</keyword>